<sequence length="47" mass="4988">MLEVLASSPALGFYLRRGWRHVGEVGQRWGDVPVVVAVLVGPGTLAA</sequence>
<name>A0A6J7GR27_9ZZZZ</name>
<dbReference type="AlphaFoldDB" id="A0A6J7GR27"/>
<proteinExistence type="predicted"/>
<gene>
    <name evidence="1" type="ORF">UFOPK3609_00748</name>
</gene>
<protein>
    <submittedName>
        <fullName evidence="1">Unannotated protein</fullName>
    </submittedName>
</protein>
<accession>A0A6J7GR27</accession>
<reference evidence="1" key="1">
    <citation type="submission" date="2020-05" db="EMBL/GenBank/DDBJ databases">
        <authorList>
            <person name="Chiriac C."/>
            <person name="Salcher M."/>
            <person name="Ghai R."/>
            <person name="Kavagutti S V."/>
        </authorList>
    </citation>
    <scope>NUCLEOTIDE SEQUENCE</scope>
</reference>
<evidence type="ECO:0000313" key="1">
    <source>
        <dbReference type="EMBL" id="CAB4909178.1"/>
    </source>
</evidence>
<dbReference type="EMBL" id="CAFBMQ010000094">
    <property type="protein sequence ID" value="CAB4909178.1"/>
    <property type="molecule type" value="Genomic_DNA"/>
</dbReference>
<organism evidence="1">
    <name type="scientific">freshwater metagenome</name>
    <dbReference type="NCBI Taxonomy" id="449393"/>
    <lineage>
        <taxon>unclassified sequences</taxon>
        <taxon>metagenomes</taxon>
        <taxon>ecological metagenomes</taxon>
    </lineage>
</organism>